<dbReference type="Proteomes" id="UP001292094">
    <property type="component" value="Unassembled WGS sequence"/>
</dbReference>
<sequence>MPSADCDTDHRFVKSKVRLSVKVAPKKRGSCTRKLQVDKLYELSEEIRRELEVRLDNNEIPDQDEDPENEWQHLKTILQETTGEVNGFSSRKNKDWFDENDAEVEDLLKTKRSCHAKLLTYPNVQAAKAAYRTACSTLQHKLREIKNNWWLALAERIQSYADMGNTRAFYEALQSVYGPVNQVQAPLRSSDGSGLLTDKYSTPFWVAGLSTMGTFLVTIGTYKSPPSKTYPNRK</sequence>
<proteinExistence type="predicted"/>
<protein>
    <submittedName>
        <fullName evidence="1">Uncharacterized protein</fullName>
    </submittedName>
</protein>
<keyword evidence="2" id="KW-1185">Reference proteome</keyword>
<dbReference type="AlphaFoldDB" id="A0AAE1U9Z5"/>
<gene>
    <name evidence="1" type="ORF">Pmani_013043</name>
</gene>
<reference evidence="1" key="1">
    <citation type="submission" date="2023-11" db="EMBL/GenBank/DDBJ databases">
        <title>Genome assemblies of two species of porcelain crab, Petrolisthes cinctipes and Petrolisthes manimaculis (Anomura: Porcellanidae).</title>
        <authorList>
            <person name="Angst P."/>
        </authorList>
    </citation>
    <scope>NUCLEOTIDE SEQUENCE</scope>
    <source>
        <strain evidence="1">PB745_02</strain>
        <tissue evidence="1">Gill</tissue>
    </source>
</reference>
<evidence type="ECO:0000313" key="2">
    <source>
        <dbReference type="Proteomes" id="UP001292094"/>
    </source>
</evidence>
<organism evidence="1 2">
    <name type="scientific">Petrolisthes manimaculis</name>
    <dbReference type="NCBI Taxonomy" id="1843537"/>
    <lineage>
        <taxon>Eukaryota</taxon>
        <taxon>Metazoa</taxon>
        <taxon>Ecdysozoa</taxon>
        <taxon>Arthropoda</taxon>
        <taxon>Crustacea</taxon>
        <taxon>Multicrustacea</taxon>
        <taxon>Malacostraca</taxon>
        <taxon>Eumalacostraca</taxon>
        <taxon>Eucarida</taxon>
        <taxon>Decapoda</taxon>
        <taxon>Pleocyemata</taxon>
        <taxon>Anomura</taxon>
        <taxon>Galatheoidea</taxon>
        <taxon>Porcellanidae</taxon>
        <taxon>Petrolisthes</taxon>
    </lineage>
</organism>
<name>A0AAE1U9Z5_9EUCA</name>
<evidence type="ECO:0000313" key="1">
    <source>
        <dbReference type="EMBL" id="KAK4315737.1"/>
    </source>
</evidence>
<comment type="caution">
    <text evidence="1">The sequence shown here is derived from an EMBL/GenBank/DDBJ whole genome shotgun (WGS) entry which is preliminary data.</text>
</comment>
<dbReference type="EMBL" id="JAWZYT010001083">
    <property type="protein sequence ID" value="KAK4315737.1"/>
    <property type="molecule type" value="Genomic_DNA"/>
</dbReference>
<accession>A0AAE1U9Z5</accession>